<dbReference type="Proteomes" id="UP000265882">
    <property type="component" value="Unassembled WGS sequence"/>
</dbReference>
<evidence type="ECO:0000313" key="2">
    <source>
        <dbReference type="EMBL" id="RJP21828.1"/>
    </source>
</evidence>
<name>A0A3A4NMJ0_ABYX5</name>
<accession>A0A3A4NMJ0</accession>
<feature type="domain" description="Cyclophilin TM1367-like" evidence="1">
    <location>
        <begin position="1"/>
        <end position="118"/>
    </location>
</feature>
<dbReference type="Pfam" id="PF04126">
    <property type="entry name" value="Cyclophil_like"/>
    <property type="match status" value="1"/>
</dbReference>
<organism evidence="2 3">
    <name type="scientific">Abyssobacteria bacterium (strain SURF_5)</name>
    <dbReference type="NCBI Taxonomy" id="2093360"/>
    <lineage>
        <taxon>Bacteria</taxon>
        <taxon>Pseudomonadati</taxon>
        <taxon>Candidatus Hydrogenedentota</taxon>
        <taxon>Candidatus Abyssobacteria</taxon>
    </lineage>
</organism>
<evidence type="ECO:0000259" key="1">
    <source>
        <dbReference type="Pfam" id="PF04126"/>
    </source>
</evidence>
<evidence type="ECO:0000313" key="3">
    <source>
        <dbReference type="Proteomes" id="UP000265882"/>
    </source>
</evidence>
<protein>
    <recommendedName>
        <fullName evidence="1">Cyclophilin TM1367-like domain-containing protein</fullName>
    </recommendedName>
</protein>
<gene>
    <name evidence="2" type="ORF">C4520_09105</name>
</gene>
<dbReference type="AlphaFoldDB" id="A0A3A4NMJ0"/>
<dbReference type="EMBL" id="QZKU01000064">
    <property type="protein sequence ID" value="RJP21828.1"/>
    <property type="molecule type" value="Genomic_DNA"/>
</dbReference>
<dbReference type="InterPro" id="IPR025658">
    <property type="entry name" value="Cyclophilin_TM1367"/>
</dbReference>
<sequence>MRIKIEAGGVTAEALLNESGAAKLIWDALPFVSKANRWGEEVYFTIPVSAELENAAELVDVGDLGYWPRGSAFCIFFGPTPISRDNEIRPASAVSIIGKIDGDATVFRVVENQEKIRLSRSE</sequence>
<dbReference type="SUPFAM" id="SSF50891">
    <property type="entry name" value="Cyclophilin-like"/>
    <property type="match status" value="1"/>
</dbReference>
<dbReference type="InterPro" id="IPR029000">
    <property type="entry name" value="Cyclophilin-like_dom_sf"/>
</dbReference>
<dbReference type="Gene3D" id="2.40.100.20">
    <property type="match status" value="1"/>
</dbReference>
<comment type="caution">
    <text evidence="2">The sequence shown here is derived from an EMBL/GenBank/DDBJ whole genome shotgun (WGS) entry which is preliminary data.</text>
</comment>
<reference evidence="2 3" key="1">
    <citation type="journal article" date="2017" name="ISME J.">
        <title>Energy and carbon metabolisms in a deep terrestrial subsurface fluid microbial community.</title>
        <authorList>
            <person name="Momper L."/>
            <person name="Jungbluth S.P."/>
            <person name="Lee M.D."/>
            <person name="Amend J.P."/>
        </authorList>
    </citation>
    <scope>NUCLEOTIDE SEQUENCE [LARGE SCALE GENOMIC DNA]</scope>
    <source>
        <strain evidence="2">SURF_5</strain>
    </source>
</reference>
<proteinExistence type="predicted"/>